<evidence type="ECO:0000313" key="2">
    <source>
        <dbReference type="Proteomes" id="UP000789901"/>
    </source>
</evidence>
<feature type="non-terminal residue" evidence="1">
    <location>
        <position position="45"/>
    </location>
</feature>
<comment type="caution">
    <text evidence="1">The sequence shown here is derived from an EMBL/GenBank/DDBJ whole genome shotgun (WGS) entry which is preliminary data.</text>
</comment>
<proteinExistence type="predicted"/>
<gene>
    <name evidence="1" type="ORF">GMARGA_LOCUS38964</name>
</gene>
<keyword evidence="2" id="KW-1185">Reference proteome</keyword>
<accession>A0ABN7X4L7</accession>
<evidence type="ECO:0000313" key="1">
    <source>
        <dbReference type="EMBL" id="CAG8848008.1"/>
    </source>
</evidence>
<protein>
    <submittedName>
        <fullName evidence="1">1814_t:CDS:1</fullName>
    </submittedName>
</protein>
<reference evidence="1 2" key="1">
    <citation type="submission" date="2021-06" db="EMBL/GenBank/DDBJ databases">
        <authorList>
            <person name="Kallberg Y."/>
            <person name="Tangrot J."/>
            <person name="Rosling A."/>
        </authorList>
    </citation>
    <scope>NUCLEOTIDE SEQUENCE [LARGE SCALE GENOMIC DNA]</scope>
    <source>
        <strain evidence="1 2">120-4 pot B 10/14</strain>
    </source>
</reference>
<name>A0ABN7X4L7_GIGMA</name>
<dbReference type="EMBL" id="CAJVQB010090221">
    <property type="protein sequence ID" value="CAG8848008.1"/>
    <property type="molecule type" value="Genomic_DNA"/>
</dbReference>
<dbReference type="Proteomes" id="UP000789901">
    <property type="component" value="Unassembled WGS sequence"/>
</dbReference>
<sequence length="45" mass="5126">NRETPINGTPVDFKNLYDVAWGGIPDSRPDIRDICQKLGNIRLEQ</sequence>
<feature type="non-terminal residue" evidence="1">
    <location>
        <position position="1"/>
    </location>
</feature>
<organism evidence="1 2">
    <name type="scientific">Gigaspora margarita</name>
    <dbReference type="NCBI Taxonomy" id="4874"/>
    <lineage>
        <taxon>Eukaryota</taxon>
        <taxon>Fungi</taxon>
        <taxon>Fungi incertae sedis</taxon>
        <taxon>Mucoromycota</taxon>
        <taxon>Glomeromycotina</taxon>
        <taxon>Glomeromycetes</taxon>
        <taxon>Diversisporales</taxon>
        <taxon>Gigasporaceae</taxon>
        <taxon>Gigaspora</taxon>
    </lineage>
</organism>